<keyword evidence="1" id="KW-0812">Transmembrane</keyword>
<proteinExistence type="predicted"/>
<comment type="caution">
    <text evidence="3">The sequence shown here is derived from an EMBL/GenBank/DDBJ whole genome shotgun (WGS) entry which is preliminary data.</text>
</comment>
<dbReference type="AlphaFoldDB" id="A0A1F7UMN5"/>
<feature type="domain" description="Bacterial spore germination immunoglobulin-like" evidence="2">
    <location>
        <begin position="52"/>
        <end position="137"/>
    </location>
</feature>
<evidence type="ECO:0000256" key="1">
    <source>
        <dbReference type="SAM" id="Phobius"/>
    </source>
</evidence>
<keyword evidence="1" id="KW-0472">Membrane</keyword>
<keyword evidence="1" id="KW-1133">Transmembrane helix</keyword>
<organism evidence="3 4">
    <name type="scientific">Candidatus Uhrbacteria bacterium RIFCSPHIGHO2_12_FULL_57_11</name>
    <dbReference type="NCBI Taxonomy" id="1802398"/>
    <lineage>
        <taxon>Bacteria</taxon>
        <taxon>Candidatus Uhriibacteriota</taxon>
    </lineage>
</organism>
<accession>A0A1F7UMN5</accession>
<feature type="transmembrane region" description="Helical" evidence="1">
    <location>
        <begin position="6"/>
        <end position="24"/>
    </location>
</feature>
<evidence type="ECO:0000313" key="4">
    <source>
        <dbReference type="Proteomes" id="UP000176598"/>
    </source>
</evidence>
<dbReference type="Pfam" id="PF10648">
    <property type="entry name" value="Gmad2"/>
    <property type="match status" value="1"/>
</dbReference>
<dbReference type="Proteomes" id="UP000176598">
    <property type="component" value="Unassembled WGS sequence"/>
</dbReference>
<reference evidence="3 4" key="1">
    <citation type="journal article" date="2016" name="Nat. Commun.">
        <title>Thousands of microbial genomes shed light on interconnected biogeochemical processes in an aquifer system.</title>
        <authorList>
            <person name="Anantharaman K."/>
            <person name="Brown C.T."/>
            <person name="Hug L.A."/>
            <person name="Sharon I."/>
            <person name="Castelle C.J."/>
            <person name="Probst A.J."/>
            <person name="Thomas B.C."/>
            <person name="Singh A."/>
            <person name="Wilkins M.J."/>
            <person name="Karaoz U."/>
            <person name="Brodie E.L."/>
            <person name="Williams K.H."/>
            <person name="Hubbard S.S."/>
            <person name="Banfield J.F."/>
        </authorList>
    </citation>
    <scope>NUCLEOTIDE SEQUENCE [LARGE SCALE GENOMIC DNA]</scope>
</reference>
<evidence type="ECO:0000259" key="2">
    <source>
        <dbReference type="Pfam" id="PF10648"/>
    </source>
</evidence>
<protein>
    <recommendedName>
        <fullName evidence="2">Bacterial spore germination immunoglobulin-like domain-containing protein</fullName>
    </recommendedName>
</protein>
<sequence length="152" mass="16620">MRYIALILGVAGILVLFWFSLPYLERNLNLAGNLPAAINLVQSTTPVEPEKNIVVTAPEPFVRVSAFVDVRGRARTFENTVEFVVKDGFGGEIAKSFTTSNAPDVGEFGDFAHRISIPDVRTPTGTLEVFWSSPKDGTPLDVVTIPLIFSPR</sequence>
<dbReference type="InterPro" id="IPR018911">
    <property type="entry name" value="Gmad2_Ig-like_dom"/>
</dbReference>
<name>A0A1F7UMN5_9BACT</name>
<evidence type="ECO:0000313" key="3">
    <source>
        <dbReference type="EMBL" id="OGL79540.1"/>
    </source>
</evidence>
<gene>
    <name evidence="3" type="ORF">A3F28_02445</name>
</gene>
<dbReference type="EMBL" id="MGEG01000011">
    <property type="protein sequence ID" value="OGL79540.1"/>
    <property type="molecule type" value="Genomic_DNA"/>
</dbReference>